<evidence type="ECO:0000313" key="1">
    <source>
        <dbReference type="EMBL" id="BAU33011.1"/>
    </source>
</evidence>
<dbReference type="AlphaFoldDB" id="A0A0U4NXS1"/>
<name>A0A0U4NXS1_9MICO</name>
<dbReference type="RefSeq" id="WP_231923926.1">
    <property type="nucleotide sequence ID" value="NZ_AP017315.1"/>
</dbReference>
<dbReference type="EMBL" id="AP017315">
    <property type="protein sequence ID" value="BAU33011.1"/>
    <property type="molecule type" value="Genomic_DNA"/>
</dbReference>
<reference evidence="2" key="1">
    <citation type="submission" date="2015-12" db="EMBL/GenBank/DDBJ databases">
        <authorList>
            <person name="Shamseldin A."/>
            <person name="Moawad H."/>
            <person name="Abd El-Rahim W.M."/>
            <person name="Sadowsky M.J."/>
        </authorList>
    </citation>
    <scope>NUCLEOTIDE SEQUENCE [LARGE SCALE GENOMIC DNA]</scope>
    <source>
        <strain evidence="2">JAM AC0309</strain>
    </source>
</reference>
<dbReference type="KEGG" id="malk:MalAC0309_2168"/>
<dbReference type="Proteomes" id="UP000218965">
    <property type="component" value="Chromosome"/>
</dbReference>
<sequence>MAQAEEDQRIREEIVAECMAEQGFEYIPVVDIGWGSSSGDEWNPDDREWVAQWGYGAVRYPGMNDVPDPDEQMVDPNQEYVESLSESEMTAFYEALYGPQPTEEELNEDGSYDYNWETAGCQGFAENEINGENPIDSDEHKPLMDAINELYMQMETNPAFAEVDAEWVTCMADAGFSGFSTQPDAQNSVYDELNSYYEGMTEFIEDDPALDEIADREVELALADLDCRESTDYRERRQAVSVELEEQFIADNKAALDALVADAEQGQGQ</sequence>
<accession>A0A0U4NXS1</accession>
<evidence type="ECO:0000313" key="2">
    <source>
        <dbReference type="Proteomes" id="UP000218965"/>
    </source>
</evidence>
<reference evidence="1 2" key="2">
    <citation type="submission" date="2016-01" db="EMBL/GenBank/DDBJ databases">
        <title>Microcella alkaliphila JAM AC0309 whole genome shotgun sequence.</title>
        <authorList>
            <person name="Kurata A."/>
            <person name="Hirose Y."/>
            <person name="Kishimoto N."/>
            <person name="Kobayashi T."/>
        </authorList>
    </citation>
    <scope>NUCLEOTIDE SEQUENCE [LARGE SCALE GENOMIC DNA]</scope>
    <source>
        <strain evidence="1 2">JAM AC0309</strain>
    </source>
</reference>
<gene>
    <name evidence="1" type="ORF">MalAC0309_2168</name>
</gene>
<proteinExistence type="predicted"/>
<protein>
    <submittedName>
        <fullName evidence="1">Malate synthase</fullName>
    </submittedName>
</protein>
<organism evidence="1 2">
    <name type="scientific">Microcella alkaliphila</name>
    <dbReference type="NCBI Taxonomy" id="279828"/>
    <lineage>
        <taxon>Bacteria</taxon>
        <taxon>Bacillati</taxon>
        <taxon>Actinomycetota</taxon>
        <taxon>Actinomycetes</taxon>
        <taxon>Micrococcales</taxon>
        <taxon>Microbacteriaceae</taxon>
        <taxon>Microcella</taxon>
    </lineage>
</organism>